<reference evidence="3" key="1">
    <citation type="submission" date="2018-05" db="EMBL/GenBank/DDBJ databases">
        <authorList>
            <person name="Lanie J.A."/>
            <person name="Ng W.-L."/>
            <person name="Kazmierczak K.M."/>
            <person name="Andrzejewski T.M."/>
            <person name="Davidsen T.M."/>
            <person name="Wayne K.J."/>
            <person name="Tettelin H."/>
            <person name="Glass J.I."/>
            <person name="Rusch D."/>
            <person name="Podicherti R."/>
            <person name="Tsui H.-C.T."/>
            <person name="Winkler M.E."/>
        </authorList>
    </citation>
    <scope>NUCLEOTIDE SEQUENCE</scope>
</reference>
<sequence length="548" mass="63072">MSDKIFNVFFSQNNYKVLLSVVYEHLMNEYDYSIGDDEEELCVKIMEHIYNNSEPKKNTTSVIDYVKGLNRTTINELIEIIIKKIHNDMSPDKNSIDIPKEPLRNERDNKNMQIQPRQTGSFGNVSEHPSRQNTQFASTSFPGSNRDIINNFEQIQKERNNDQPLKEMKGRNPQFEDQYREDNTKISEDYEKALSERKYQNNENNLETIIEENIEEFDKVLPGMDADTQYSELPTAEQKIALNEPPQPTNLQMLIKQPDIFKKYLAEANKGLTKEYFVVIDSRDRNYDLFSSTSQYEIELNNVYKDIVSIELISAEIPHSGYIINASNNEIHFIETNTQTSTNTYYTATIPQGNYTESELATTIGEQMTTAGQSTYTVTVDTTSRKMSIASNLTGGDNIFSLIFRGNTEKYEDSTRYLYKERSIGSILGFIRNDLSGSASYTGQNQYNINGENYILLHIDNLSNMEGRGYGVSNSFAKITLTSDKNKTRFYNMNEYITKKIFNPPLGKLNQLFIKFKKYDGGLYDFGGIEHSLFFKITTLIQSQGYMV</sequence>
<name>A0A382C0G8_9ZZZZ</name>
<dbReference type="AlphaFoldDB" id="A0A382C0G8"/>
<proteinExistence type="predicted"/>
<accession>A0A382C0G8</accession>
<organism evidence="3">
    <name type="scientific">marine metagenome</name>
    <dbReference type="NCBI Taxonomy" id="408172"/>
    <lineage>
        <taxon>unclassified sequences</taxon>
        <taxon>metagenomes</taxon>
        <taxon>ecological metagenomes</taxon>
    </lineage>
</organism>
<feature type="compositionally biased region" description="Polar residues" evidence="1">
    <location>
        <begin position="131"/>
        <end position="145"/>
    </location>
</feature>
<gene>
    <name evidence="3" type="ORF">METZ01_LOCUS172208</name>
</gene>
<feature type="domain" description="DUF5901" evidence="2">
    <location>
        <begin position="271"/>
        <end position="380"/>
    </location>
</feature>
<dbReference type="EMBL" id="UINC01032156">
    <property type="protein sequence ID" value="SVB19354.1"/>
    <property type="molecule type" value="Genomic_DNA"/>
</dbReference>
<feature type="region of interest" description="Disordered" evidence="1">
    <location>
        <begin position="120"/>
        <end position="145"/>
    </location>
</feature>
<evidence type="ECO:0000313" key="3">
    <source>
        <dbReference type="EMBL" id="SVB19354.1"/>
    </source>
</evidence>
<protein>
    <recommendedName>
        <fullName evidence="2">DUF5901 domain-containing protein</fullName>
    </recommendedName>
</protein>
<evidence type="ECO:0000256" key="1">
    <source>
        <dbReference type="SAM" id="MobiDB-lite"/>
    </source>
</evidence>
<feature type="domain" description="DUF5901" evidence="2">
    <location>
        <begin position="448"/>
        <end position="540"/>
    </location>
</feature>
<evidence type="ECO:0000259" key="2">
    <source>
        <dbReference type="Pfam" id="PF19254"/>
    </source>
</evidence>
<dbReference type="InterPro" id="IPR045420">
    <property type="entry name" value="DUF5901"/>
</dbReference>
<dbReference type="Pfam" id="PF19254">
    <property type="entry name" value="DUF5901"/>
    <property type="match status" value="2"/>
</dbReference>